<keyword evidence="2" id="KW-1185">Reference proteome</keyword>
<dbReference type="Proteomes" id="UP000280955">
    <property type="component" value="Unassembled WGS sequence"/>
</dbReference>
<sequence length="332" mass="37849">MYRMKMKKSGCFKSRYLKKNRRTGYLLGSTLLALLLMVNSSISGKTNMIEYKYLLSFKSHRSLCVARVNGVMALDNVGSKTGTQSSGFNVTAFVENGQNTMELLMGQKSFDNDTERFHPESWCEATLTKASPYGDKDEVISHIKLTVDDKGNVTTRESQSQLPNGKPGFDYTAMSKVEAEEGLFAAQKTFTLSGLPDWMWTKARPVSEKNDIEAIKNFYLEISNTLHQRDLNKLWKMSQPAWEEWAIGENSRPETFFNSFGFKEILDDKNYIVRAPDWSRYKLISYKEGRLFRLEEGALGSSPLVLDNKATNKNFEYNPYLSIINGKVMIAR</sequence>
<evidence type="ECO:0000313" key="2">
    <source>
        <dbReference type="Proteomes" id="UP000280955"/>
    </source>
</evidence>
<evidence type="ECO:0000313" key="1">
    <source>
        <dbReference type="EMBL" id="RKS54478.1"/>
    </source>
</evidence>
<gene>
    <name evidence="1" type="ORF">BDD30_4052</name>
</gene>
<dbReference type="EMBL" id="RBLJ01000005">
    <property type="protein sequence ID" value="RKS54478.1"/>
    <property type="molecule type" value="Genomic_DNA"/>
</dbReference>
<organism evidence="1 2">
    <name type="scientific">Photorhabdus asymbiotica</name>
    <dbReference type="NCBI Taxonomy" id="291112"/>
    <lineage>
        <taxon>Bacteria</taxon>
        <taxon>Pseudomonadati</taxon>
        <taxon>Pseudomonadota</taxon>
        <taxon>Gammaproteobacteria</taxon>
        <taxon>Enterobacterales</taxon>
        <taxon>Morganellaceae</taxon>
        <taxon>Photorhabdus</taxon>
    </lineage>
</organism>
<reference evidence="1 2" key="1">
    <citation type="submission" date="2018-10" db="EMBL/GenBank/DDBJ databases">
        <title>Genomic Encyclopedia of Archaeal and Bacterial Type Strains, Phase II (KMG-II): from individual species to whole genera.</title>
        <authorList>
            <person name="Goeker M."/>
        </authorList>
    </citation>
    <scope>NUCLEOTIDE SEQUENCE [LARGE SCALE GENOMIC DNA]</scope>
    <source>
        <strain evidence="1 2">DSM 15149</strain>
    </source>
</reference>
<accession>A0ABX9SK38</accession>
<proteinExistence type="predicted"/>
<comment type="caution">
    <text evidence="1">The sequence shown here is derived from an EMBL/GenBank/DDBJ whole genome shotgun (WGS) entry which is preliminary data.</text>
</comment>
<name>A0ABX9SK38_9GAMM</name>
<protein>
    <submittedName>
        <fullName evidence="1">Uncharacterized protein</fullName>
    </submittedName>
</protein>